<dbReference type="STRING" id="644352.J3NPZ7"/>
<name>J3NPZ7_GAET3</name>
<protein>
    <recommendedName>
        <fullName evidence="5">Tetratricopeptide repeat protein 1</fullName>
    </recommendedName>
</protein>
<accession>J3NPZ7</accession>
<dbReference type="AlphaFoldDB" id="J3NPZ7"/>
<dbReference type="SUPFAM" id="SSF48452">
    <property type="entry name" value="TPR-like"/>
    <property type="match status" value="1"/>
</dbReference>
<dbReference type="EnsemblFungi" id="EJT78253">
    <property type="protein sequence ID" value="EJT78253"/>
    <property type="gene ID" value="GGTG_03355"/>
</dbReference>
<dbReference type="InterPro" id="IPR019734">
    <property type="entry name" value="TPR_rpt"/>
</dbReference>
<dbReference type="PANTHER" id="PTHR46014:SF1">
    <property type="entry name" value="TETRATRICOPEPTIDE REPEAT PROTEIN 1"/>
    <property type="match status" value="1"/>
</dbReference>
<reference evidence="4" key="1">
    <citation type="submission" date="2010-07" db="EMBL/GenBank/DDBJ databases">
        <title>The genome sequence of Gaeumannomyces graminis var. tritici strain R3-111a-1.</title>
        <authorList>
            <consortium name="The Broad Institute Genome Sequencing Platform"/>
            <person name="Ma L.-J."/>
            <person name="Dead R."/>
            <person name="Young S."/>
            <person name="Zeng Q."/>
            <person name="Koehrsen M."/>
            <person name="Alvarado L."/>
            <person name="Berlin A."/>
            <person name="Chapman S.B."/>
            <person name="Chen Z."/>
            <person name="Freedman E."/>
            <person name="Gellesch M."/>
            <person name="Goldberg J."/>
            <person name="Griggs A."/>
            <person name="Gujja S."/>
            <person name="Heilman E.R."/>
            <person name="Heiman D."/>
            <person name="Hepburn T."/>
            <person name="Howarth C."/>
            <person name="Jen D."/>
            <person name="Larson L."/>
            <person name="Mehta T."/>
            <person name="Neiman D."/>
            <person name="Pearson M."/>
            <person name="Roberts A."/>
            <person name="Saif S."/>
            <person name="Shea T."/>
            <person name="Shenoy N."/>
            <person name="Sisk P."/>
            <person name="Stolte C."/>
            <person name="Sykes S."/>
            <person name="Walk T."/>
            <person name="White J."/>
            <person name="Yandava C."/>
            <person name="Haas B."/>
            <person name="Nusbaum C."/>
            <person name="Birren B."/>
        </authorList>
    </citation>
    <scope>NUCLEOTIDE SEQUENCE [LARGE SCALE GENOMIC DNA]</scope>
    <source>
        <strain evidence="4">R3-111a-1</strain>
    </source>
</reference>
<dbReference type="InterPro" id="IPR052769">
    <property type="entry name" value="TPR_domain_protein"/>
</dbReference>
<proteinExistence type="predicted"/>
<dbReference type="eggNOG" id="KOG4234">
    <property type="taxonomic scope" value="Eukaryota"/>
</dbReference>
<dbReference type="EMBL" id="GL385396">
    <property type="protein sequence ID" value="EJT78253.1"/>
    <property type="molecule type" value="Genomic_DNA"/>
</dbReference>
<dbReference type="RefSeq" id="XP_009219398.1">
    <property type="nucleotide sequence ID" value="XM_009221134.1"/>
</dbReference>
<evidence type="ECO:0000313" key="3">
    <source>
        <dbReference type="EnsemblFungi" id="EJT78253"/>
    </source>
</evidence>
<reference evidence="3" key="5">
    <citation type="submission" date="2018-04" db="UniProtKB">
        <authorList>
            <consortium name="EnsemblFungi"/>
        </authorList>
    </citation>
    <scope>IDENTIFICATION</scope>
    <source>
        <strain evidence="3">R3-111a-1</strain>
    </source>
</reference>
<dbReference type="GeneID" id="20343813"/>
<evidence type="ECO:0000256" key="1">
    <source>
        <dbReference type="SAM" id="MobiDB-lite"/>
    </source>
</evidence>
<dbReference type="PANTHER" id="PTHR46014">
    <property type="entry name" value="TETRATRICOPEPTIDE REPEAT PROTEIN 1"/>
    <property type="match status" value="1"/>
</dbReference>
<evidence type="ECO:0008006" key="5">
    <source>
        <dbReference type="Google" id="ProtNLM"/>
    </source>
</evidence>
<gene>
    <name evidence="3" type="primary">20343813</name>
    <name evidence="2" type="ORF">GGTG_03355</name>
</gene>
<feature type="compositionally biased region" description="Polar residues" evidence="1">
    <location>
        <begin position="1"/>
        <end position="17"/>
    </location>
</feature>
<dbReference type="SMART" id="SM00028">
    <property type="entry name" value="TPR"/>
    <property type="match status" value="2"/>
</dbReference>
<reference evidence="2" key="3">
    <citation type="submission" date="2010-09" db="EMBL/GenBank/DDBJ databases">
        <title>Annotation of Gaeumannomyces graminis var. tritici R3-111a-1.</title>
        <authorList>
            <consortium name="The Broad Institute Genome Sequencing Platform"/>
            <person name="Ma L.-J."/>
            <person name="Dead R."/>
            <person name="Young S.K."/>
            <person name="Zeng Q."/>
            <person name="Gargeya S."/>
            <person name="Fitzgerald M."/>
            <person name="Haas B."/>
            <person name="Abouelleil A."/>
            <person name="Alvarado L."/>
            <person name="Arachchi H.M."/>
            <person name="Berlin A."/>
            <person name="Brown A."/>
            <person name="Chapman S.B."/>
            <person name="Chen Z."/>
            <person name="Dunbar C."/>
            <person name="Freedman E."/>
            <person name="Gearin G."/>
            <person name="Gellesch M."/>
            <person name="Goldberg J."/>
            <person name="Griggs A."/>
            <person name="Gujja S."/>
            <person name="Heiman D."/>
            <person name="Howarth C."/>
            <person name="Larson L."/>
            <person name="Lui A."/>
            <person name="MacDonald P.J.P."/>
            <person name="Mehta T."/>
            <person name="Montmayeur A."/>
            <person name="Murphy C."/>
            <person name="Neiman D."/>
            <person name="Pearson M."/>
            <person name="Priest M."/>
            <person name="Roberts A."/>
            <person name="Saif S."/>
            <person name="Shea T."/>
            <person name="Shenoy N."/>
            <person name="Sisk P."/>
            <person name="Stolte C."/>
            <person name="Sykes S."/>
            <person name="Yandava C."/>
            <person name="Wortman J."/>
            <person name="Nusbaum C."/>
            <person name="Birren B."/>
        </authorList>
    </citation>
    <scope>NUCLEOTIDE SEQUENCE</scope>
    <source>
        <strain evidence="2">R3-111a-1</strain>
    </source>
</reference>
<feature type="region of interest" description="Disordered" evidence="1">
    <location>
        <begin position="1"/>
        <end position="83"/>
    </location>
</feature>
<reference evidence="3" key="4">
    <citation type="journal article" date="2015" name="G3 (Bethesda)">
        <title>Genome sequences of three phytopathogenic species of the Magnaporthaceae family of fungi.</title>
        <authorList>
            <person name="Okagaki L.H."/>
            <person name="Nunes C.C."/>
            <person name="Sailsbery J."/>
            <person name="Clay B."/>
            <person name="Brown D."/>
            <person name="John T."/>
            <person name="Oh Y."/>
            <person name="Young N."/>
            <person name="Fitzgerald M."/>
            <person name="Haas B.J."/>
            <person name="Zeng Q."/>
            <person name="Young S."/>
            <person name="Adiconis X."/>
            <person name="Fan L."/>
            <person name="Levin J.Z."/>
            <person name="Mitchell T.K."/>
            <person name="Okubara P.A."/>
            <person name="Farman M.L."/>
            <person name="Kohn L.M."/>
            <person name="Birren B."/>
            <person name="Ma L.-J."/>
            <person name="Dean R.A."/>
        </authorList>
    </citation>
    <scope>NUCLEOTIDE SEQUENCE</scope>
    <source>
        <strain evidence="3">R3-111a-1</strain>
    </source>
</reference>
<organism evidence="2">
    <name type="scientific">Gaeumannomyces tritici (strain R3-111a-1)</name>
    <name type="common">Wheat and barley take-all root rot fungus</name>
    <name type="synonym">Gaeumannomyces graminis var. tritici</name>
    <dbReference type="NCBI Taxonomy" id="644352"/>
    <lineage>
        <taxon>Eukaryota</taxon>
        <taxon>Fungi</taxon>
        <taxon>Dikarya</taxon>
        <taxon>Ascomycota</taxon>
        <taxon>Pezizomycotina</taxon>
        <taxon>Sordariomycetes</taxon>
        <taxon>Sordariomycetidae</taxon>
        <taxon>Magnaporthales</taxon>
        <taxon>Magnaporthaceae</taxon>
        <taxon>Gaeumannomyces</taxon>
    </lineage>
</organism>
<feature type="region of interest" description="Disordered" evidence="1">
    <location>
        <begin position="157"/>
        <end position="191"/>
    </location>
</feature>
<keyword evidence="4" id="KW-1185">Reference proteome</keyword>
<dbReference type="HOGENOM" id="CLU_1421482_0_0_1"/>
<reference evidence="2" key="2">
    <citation type="submission" date="2010-07" db="EMBL/GenBank/DDBJ databases">
        <authorList>
            <consortium name="The Broad Institute Genome Sequencing Platform"/>
            <consortium name="Broad Institute Genome Sequencing Center for Infectious Disease"/>
            <person name="Ma L.-J."/>
            <person name="Dead R."/>
            <person name="Young S."/>
            <person name="Zeng Q."/>
            <person name="Koehrsen M."/>
            <person name="Alvarado L."/>
            <person name="Berlin A."/>
            <person name="Chapman S.B."/>
            <person name="Chen Z."/>
            <person name="Freedman E."/>
            <person name="Gellesch M."/>
            <person name="Goldberg J."/>
            <person name="Griggs A."/>
            <person name="Gujja S."/>
            <person name="Heilman E.R."/>
            <person name="Heiman D."/>
            <person name="Hepburn T."/>
            <person name="Howarth C."/>
            <person name="Jen D."/>
            <person name="Larson L."/>
            <person name="Mehta T."/>
            <person name="Neiman D."/>
            <person name="Pearson M."/>
            <person name="Roberts A."/>
            <person name="Saif S."/>
            <person name="Shea T."/>
            <person name="Shenoy N."/>
            <person name="Sisk P."/>
            <person name="Stolte C."/>
            <person name="Sykes S."/>
            <person name="Walk T."/>
            <person name="White J."/>
            <person name="Yandava C."/>
            <person name="Haas B."/>
            <person name="Nusbaum C."/>
            <person name="Birren B."/>
        </authorList>
    </citation>
    <scope>NUCLEOTIDE SEQUENCE</scope>
    <source>
        <strain evidence="2">R3-111a-1</strain>
    </source>
</reference>
<dbReference type="VEuPathDB" id="FungiDB:GGTG_03355"/>
<sequence length="191" mass="20347">MNLNRPHTLSNIHTPSHAQRHVLADKIKMSSKPTASPNTAPAPETQEPADPSTKPDAHGDDDAVPARFSPEQEQELLSESNDHKTQANALFASKKYDTALSKYDEAVAVCPNYLDFEVAVLKSNIAACHLKLEEWKSAATAATESLTRLEKLEKADADAAAHEAAEAAEGGGGRGGDREQRRGGGGARARG</sequence>
<dbReference type="Proteomes" id="UP000006039">
    <property type="component" value="Unassembled WGS sequence"/>
</dbReference>
<dbReference type="Gene3D" id="1.25.40.10">
    <property type="entry name" value="Tetratricopeptide repeat domain"/>
    <property type="match status" value="1"/>
</dbReference>
<dbReference type="InterPro" id="IPR011990">
    <property type="entry name" value="TPR-like_helical_dom_sf"/>
</dbReference>
<evidence type="ECO:0000313" key="4">
    <source>
        <dbReference type="Proteomes" id="UP000006039"/>
    </source>
</evidence>
<evidence type="ECO:0000313" key="2">
    <source>
        <dbReference type="EMBL" id="EJT78253.1"/>
    </source>
</evidence>
<dbReference type="OrthoDB" id="1872379at2759"/>